<dbReference type="EMBL" id="CP053452">
    <property type="protein sequence ID" value="QJW99431.1"/>
    <property type="molecule type" value="Genomic_DNA"/>
</dbReference>
<dbReference type="KEGG" id="ftj:FTUN_7043"/>
<evidence type="ECO:0000313" key="4">
    <source>
        <dbReference type="Proteomes" id="UP000503447"/>
    </source>
</evidence>
<dbReference type="AlphaFoldDB" id="A0A6M5Z1W6"/>
<reference evidence="4" key="1">
    <citation type="submission" date="2020-05" db="EMBL/GenBank/DDBJ databases">
        <title>Frigoriglobus tundricola gen. nov., sp. nov., a psychrotolerant cellulolytic planctomycete of the family Gemmataceae with two divergent copies of 16S rRNA gene.</title>
        <authorList>
            <person name="Kulichevskaya I.S."/>
            <person name="Ivanova A.A."/>
            <person name="Naumoff D.G."/>
            <person name="Beletsky A.V."/>
            <person name="Rijpstra W.I.C."/>
            <person name="Sinninghe Damste J.S."/>
            <person name="Mardanov A.V."/>
            <person name="Ravin N.V."/>
            <person name="Dedysh S.N."/>
        </authorList>
    </citation>
    <scope>NUCLEOTIDE SEQUENCE [LARGE SCALE GENOMIC DNA]</scope>
    <source>
        <strain evidence="4">PL17</strain>
    </source>
</reference>
<keyword evidence="2" id="KW-0812">Transmembrane</keyword>
<keyword evidence="2" id="KW-0472">Membrane</keyword>
<feature type="compositionally biased region" description="Basic and acidic residues" evidence="1">
    <location>
        <begin position="1"/>
        <end position="13"/>
    </location>
</feature>
<sequence length="178" mass="19513">MLFAERVRRDSRARGRLKPSAGARDRIASECRAGRERAFGSLDELTCPLSPAYSDHMVRCGQYSLRLPHLRNALSLFAVLVALVLIAAPALANSDDTFTVPAQNDQPNSPGEDPEDVLPDSIPNPHRAPSGPGRHVPNAHQHERWVFPLPTPRTHFPHAARTVHVDPSGTGMGVRLRC</sequence>
<feature type="region of interest" description="Disordered" evidence="1">
    <location>
        <begin position="1"/>
        <end position="21"/>
    </location>
</feature>
<evidence type="ECO:0000256" key="1">
    <source>
        <dbReference type="SAM" id="MobiDB-lite"/>
    </source>
</evidence>
<organism evidence="3 4">
    <name type="scientific">Frigoriglobus tundricola</name>
    <dbReference type="NCBI Taxonomy" id="2774151"/>
    <lineage>
        <taxon>Bacteria</taxon>
        <taxon>Pseudomonadati</taxon>
        <taxon>Planctomycetota</taxon>
        <taxon>Planctomycetia</taxon>
        <taxon>Gemmatales</taxon>
        <taxon>Gemmataceae</taxon>
        <taxon>Frigoriglobus</taxon>
    </lineage>
</organism>
<keyword evidence="2" id="KW-1133">Transmembrane helix</keyword>
<dbReference type="Proteomes" id="UP000503447">
    <property type="component" value="Chromosome"/>
</dbReference>
<name>A0A6M5Z1W6_9BACT</name>
<feature type="region of interest" description="Disordered" evidence="1">
    <location>
        <begin position="97"/>
        <end position="138"/>
    </location>
</feature>
<protein>
    <submittedName>
        <fullName evidence="3">Uncharacterized protein</fullName>
    </submittedName>
</protein>
<keyword evidence="4" id="KW-1185">Reference proteome</keyword>
<gene>
    <name evidence="3" type="ORF">FTUN_7043</name>
</gene>
<proteinExistence type="predicted"/>
<feature type="transmembrane region" description="Helical" evidence="2">
    <location>
        <begin position="73"/>
        <end position="92"/>
    </location>
</feature>
<evidence type="ECO:0000313" key="3">
    <source>
        <dbReference type="EMBL" id="QJW99431.1"/>
    </source>
</evidence>
<accession>A0A6M5Z1W6</accession>
<feature type="compositionally biased region" description="Polar residues" evidence="1">
    <location>
        <begin position="97"/>
        <end position="109"/>
    </location>
</feature>
<evidence type="ECO:0000256" key="2">
    <source>
        <dbReference type="SAM" id="Phobius"/>
    </source>
</evidence>